<protein>
    <submittedName>
        <fullName evidence="1">Uncharacterized protein</fullName>
    </submittedName>
</protein>
<sequence>MKIETNTYDFIGENYENAISWMREIGVKISSGRTQNYLKVMNHWRRNYKSSSDKIAKDIFPDFVNSTSEIDSFIKIYKAFKNVPTENLSLIKAKLQKGVNGPLNAEDEKPKTSEARNFIFEALVAAKFHNPKQNLSTILSTSSDTAIKFENKNIFIECKRVTSEKNLENNIRKASNQLDQHLSKKVGKKLNLGNKGLVALDFSKILHSGDQLLVKPNDAELLDSVEKITKSFINKYTGLWNKIYETKNKRIIGTLVYFSTMATSEERNLLVNVSDWGVNPKISTSTYNNNLLKRIATILNNIET</sequence>
<dbReference type="AlphaFoldDB" id="A0A3B0TL00"/>
<name>A0A3B0TL00_9ZZZZ</name>
<accession>A0A3B0TL00</accession>
<evidence type="ECO:0000313" key="1">
    <source>
        <dbReference type="EMBL" id="VAW14007.1"/>
    </source>
</evidence>
<reference evidence="1" key="1">
    <citation type="submission" date="2018-06" db="EMBL/GenBank/DDBJ databases">
        <authorList>
            <person name="Zhirakovskaya E."/>
        </authorList>
    </citation>
    <scope>NUCLEOTIDE SEQUENCE</scope>
</reference>
<dbReference type="EMBL" id="UOEP01000030">
    <property type="protein sequence ID" value="VAW14007.1"/>
    <property type="molecule type" value="Genomic_DNA"/>
</dbReference>
<gene>
    <name evidence="1" type="ORF">MNBD_BACTEROID01-136</name>
</gene>
<proteinExistence type="predicted"/>
<organism evidence="1">
    <name type="scientific">hydrothermal vent metagenome</name>
    <dbReference type="NCBI Taxonomy" id="652676"/>
    <lineage>
        <taxon>unclassified sequences</taxon>
        <taxon>metagenomes</taxon>
        <taxon>ecological metagenomes</taxon>
    </lineage>
</organism>